<proteinExistence type="predicted"/>
<dbReference type="PANTHER" id="PTHR12526">
    <property type="entry name" value="GLYCOSYLTRANSFERASE"/>
    <property type="match status" value="1"/>
</dbReference>
<dbReference type="GO" id="GO:0016757">
    <property type="term" value="F:glycosyltransferase activity"/>
    <property type="evidence" value="ECO:0007669"/>
    <property type="project" value="InterPro"/>
</dbReference>
<dbReference type="PANTHER" id="PTHR12526:SF630">
    <property type="entry name" value="GLYCOSYLTRANSFERASE"/>
    <property type="match status" value="1"/>
</dbReference>
<sequence>MGVKPKHIAIICNYELLESRVGGMDYFFWAFNKKCRENQIKIDWFFPNMASHGDYGTFHIIPTETISLEQNFIHYIKTENLQYSHIITHFVELCTSFFADIRKCQTSKIIVVDHNPRPLVGYSLKKRIKKRIKGALYSKHINQFIGVSDYTRKAILQDFGSFLELKTHTIYNGVLIDSIIPKTTERRTENPKFLVVSHLRFSKGIQDLIEAVNVLPTNLKSNLEITLYGDGPYKSELLQLVSKYDLESNFYFQGSHSSINELYQNFDYLVQPTHMECFSLSILESLAANIPVITTPVGGNLEVITHDKNGFVFETKNSRELSELLNSIMKGKKGIVGNTRTLIENKFSIDRMVKKHFELINNN</sequence>
<name>A0A6N6MFW3_9FLAO</name>
<reference evidence="2 3" key="1">
    <citation type="submission" date="2019-09" db="EMBL/GenBank/DDBJ databases">
        <authorList>
            <person name="Cao W.R."/>
        </authorList>
    </citation>
    <scope>NUCLEOTIDE SEQUENCE [LARGE SCALE GENOMIC DNA]</scope>
    <source>
        <strain evidence="2 3">B1N29</strain>
    </source>
</reference>
<feature type="domain" description="Glycosyl transferase family 1" evidence="1">
    <location>
        <begin position="181"/>
        <end position="332"/>
    </location>
</feature>
<dbReference type="EMBL" id="WAAT01000050">
    <property type="protein sequence ID" value="KAB1067034.1"/>
    <property type="molecule type" value="Genomic_DNA"/>
</dbReference>
<accession>A0A6N6MFW3</accession>
<dbReference type="Proteomes" id="UP000441333">
    <property type="component" value="Unassembled WGS sequence"/>
</dbReference>
<dbReference type="InterPro" id="IPR001296">
    <property type="entry name" value="Glyco_trans_1"/>
</dbReference>
<protein>
    <submittedName>
        <fullName evidence="2">Glycosyltransferase family 4 protein</fullName>
    </submittedName>
</protein>
<keyword evidence="2" id="KW-0808">Transferase</keyword>
<evidence type="ECO:0000313" key="2">
    <source>
        <dbReference type="EMBL" id="KAB1067034.1"/>
    </source>
</evidence>
<dbReference type="RefSeq" id="WP_150939933.1">
    <property type="nucleotide sequence ID" value="NZ_WAAT01000050.1"/>
</dbReference>
<keyword evidence="3" id="KW-1185">Reference proteome</keyword>
<dbReference type="Gene3D" id="3.40.50.2000">
    <property type="entry name" value="Glycogen Phosphorylase B"/>
    <property type="match status" value="2"/>
</dbReference>
<organism evidence="2 3">
    <name type="scientific">Pseudotamlana haliotis</name>
    <dbReference type="NCBI Taxonomy" id="2614804"/>
    <lineage>
        <taxon>Bacteria</taxon>
        <taxon>Pseudomonadati</taxon>
        <taxon>Bacteroidota</taxon>
        <taxon>Flavobacteriia</taxon>
        <taxon>Flavobacteriales</taxon>
        <taxon>Flavobacteriaceae</taxon>
        <taxon>Pseudotamlana</taxon>
    </lineage>
</organism>
<dbReference type="AlphaFoldDB" id="A0A6N6MFW3"/>
<dbReference type="SUPFAM" id="SSF53756">
    <property type="entry name" value="UDP-Glycosyltransferase/glycogen phosphorylase"/>
    <property type="match status" value="1"/>
</dbReference>
<gene>
    <name evidence="2" type="ORF">F6U93_11470</name>
</gene>
<evidence type="ECO:0000313" key="3">
    <source>
        <dbReference type="Proteomes" id="UP000441333"/>
    </source>
</evidence>
<evidence type="ECO:0000259" key="1">
    <source>
        <dbReference type="Pfam" id="PF00534"/>
    </source>
</evidence>
<dbReference type="Pfam" id="PF00534">
    <property type="entry name" value="Glycos_transf_1"/>
    <property type="match status" value="1"/>
</dbReference>
<dbReference type="CDD" id="cd03801">
    <property type="entry name" value="GT4_PimA-like"/>
    <property type="match status" value="1"/>
</dbReference>
<comment type="caution">
    <text evidence="2">The sequence shown here is derived from an EMBL/GenBank/DDBJ whole genome shotgun (WGS) entry which is preliminary data.</text>
</comment>